<protein>
    <recommendedName>
        <fullName evidence="9">Transcription elongation factor Eaf N-terminal domain-containing protein</fullName>
    </recommendedName>
</protein>
<gene>
    <name evidence="10" type="ORF">D9758_010139</name>
</gene>
<dbReference type="GO" id="GO:0006368">
    <property type="term" value="P:transcription elongation by RNA polymerase II"/>
    <property type="evidence" value="ECO:0007669"/>
    <property type="project" value="InterPro"/>
</dbReference>
<dbReference type="OrthoDB" id="125903at2759"/>
<feature type="compositionally biased region" description="Polar residues" evidence="8">
    <location>
        <begin position="308"/>
        <end position="321"/>
    </location>
</feature>
<evidence type="ECO:0000256" key="8">
    <source>
        <dbReference type="SAM" id="MobiDB-lite"/>
    </source>
</evidence>
<keyword evidence="6" id="KW-0804">Transcription</keyword>
<evidence type="ECO:0000256" key="4">
    <source>
        <dbReference type="ARBA" id="ARBA00023015"/>
    </source>
</evidence>
<feature type="compositionally biased region" description="Pro residues" evidence="8">
    <location>
        <begin position="235"/>
        <end position="250"/>
    </location>
</feature>
<feature type="compositionally biased region" description="Low complexity" evidence="8">
    <location>
        <begin position="325"/>
        <end position="338"/>
    </location>
</feature>
<sequence>MASSSSSWTPLPGRHKVNIGSSLSRALKARKGSAPTKRNNLPDRDFHSVRYPFKPTSIDSTKPGSLDVKRGSDGSNVVTLEHPTTQPGEAWAFPGNESSAKDWACVLIYDEESGTYTLEKVESFIALEHPERRRSTSRPSPYPPSTTSNTPSINATRQNSADADDDLENAILDSFKEDGDSDGEEDIPLAVTRKKALPPTLVTASSRPTKPLPSRSRTQSQTHPHPQSHSQPVTKPMPPPKVLKVPPIPPTSQSKSKKTAKRATPTFSDAEEEVISFGKPSQPNRPGPSPPASASAPTPASGLELPGTSYTSTYSFPQATPTPVKASKPSATSTTSYSLNAPNSHGKLSLPTTTSAPVAAAVEDSDEDEDWDEVVAPDDGNAGAVGTGVGVDSGDEVEMDDAGEEIDMDLFGTMIEEQLGEEDNDNNHDHQEMDFLAQGLTAGSPEPEPPRPTGAPMSLRQFVGGGDSDDDESSSEESDDD</sequence>
<evidence type="ECO:0000256" key="7">
    <source>
        <dbReference type="ARBA" id="ARBA00023242"/>
    </source>
</evidence>
<feature type="compositionally biased region" description="Acidic residues" evidence="8">
    <location>
        <begin position="467"/>
        <end position="481"/>
    </location>
</feature>
<dbReference type="AlphaFoldDB" id="A0A8H5CRZ7"/>
<feature type="compositionally biased region" description="Low complexity" evidence="8">
    <location>
        <begin position="292"/>
        <end position="301"/>
    </location>
</feature>
<accession>A0A8H5CRZ7</accession>
<evidence type="ECO:0000313" key="11">
    <source>
        <dbReference type="Proteomes" id="UP000559256"/>
    </source>
</evidence>
<dbReference type="GO" id="GO:0032783">
    <property type="term" value="C:super elongation complex"/>
    <property type="evidence" value="ECO:0007669"/>
    <property type="project" value="InterPro"/>
</dbReference>
<evidence type="ECO:0000256" key="6">
    <source>
        <dbReference type="ARBA" id="ARBA00023163"/>
    </source>
</evidence>
<dbReference type="InterPro" id="IPR027093">
    <property type="entry name" value="EAF_fam"/>
</dbReference>
<name>A0A8H5CRZ7_9AGAR</name>
<feature type="region of interest" description="Disordered" evidence="8">
    <location>
        <begin position="1"/>
        <end position="96"/>
    </location>
</feature>
<keyword evidence="5" id="KW-0010">Activator</keyword>
<dbReference type="EMBL" id="JAACJM010000098">
    <property type="protein sequence ID" value="KAF5346926.1"/>
    <property type="molecule type" value="Genomic_DNA"/>
</dbReference>
<comment type="subcellular location">
    <subcellularLocation>
        <location evidence="1">Nucleus</location>
    </subcellularLocation>
</comment>
<feature type="compositionally biased region" description="Low complexity" evidence="8">
    <location>
        <begin position="351"/>
        <end position="362"/>
    </location>
</feature>
<feature type="compositionally biased region" description="Polar residues" evidence="8">
    <location>
        <begin position="73"/>
        <end position="87"/>
    </location>
</feature>
<keyword evidence="11" id="KW-1185">Reference proteome</keyword>
<evidence type="ECO:0000256" key="3">
    <source>
        <dbReference type="ARBA" id="ARBA00022553"/>
    </source>
</evidence>
<evidence type="ECO:0000313" key="10">
    <source>
        <dbReference type="EMBL" id="KAF5346926.1"/>
    </source>
</evidence>
<dbReference type="Proteomes" id="UP000559256">
    <property type="component" value="Unassembled WGS sequence"/>
</dbReference>
<comment type="similarity">
    <text evidence="2">Belongs to the EAF family.</text>
</comment>
<dbReference type="Pfam" id="PF09816">
    <property type="entry name" value="EAF"/>
    <property type="match status" value="1"/>
</dbReference>
<feature type="region of interest" description="Disordered" evidence="8">
    <location>
        <begin position="417"/>
        <end position="481"/>
    </location>
</feature>
<dbReference type="InterPro" id="IPR019194">
    <property type="entry name" value="Tscrpt_elong_fac_Eaf_N"/>
</dbReference>
<dbReference type="PANTHER" id="PTHR15970">
    <property type="entry name" value="ELL-ASSOCIATED FACTOR EAF"/>
    <property type="match status" value="1"/>
</dbReference>
<keyword evidence="4" id="KW-0805">Transcription regulation</keyword>
<dbReference type="GO" id="GO:0003711">
    <property type="term" value="F:transcription elongation factor activity"/>
    <property type="evidence" value="ECO:0007669"/>
    <property type="project" value="TreeGrafter"/>
</dbReference>
<reference evidence="10 11" key="1">
    <citation type="journal article" date="2020" name="ISME J.">
        <title>Uncovering the hidden diversity of litter-decomposition mechanisms in mushroom-forming fungi.</title>
        <authorList>
            <person name="Floudas D."/>
            <person name="Bentzer J."/>
            <person name="Ahren D."/>
            <person name="Johansson T."/>
            <person name="Persson P."/>
            <person name="Tunlid A."/>
        </authorList>
    </citation>
    <scope>NUCLEOTIDE SEQUENCE [LARGE SCALE GENOMIC DNA]</scope>
    <source>
        <strain evidence="10 11">CBS 291.85</strain>
    </source>
</reference>
<evidence type="ECO:0000256" key="2">
    <source>
        <dbReference type="ARBA" id="ARBA00007798"/>
    </source>
</evidence>
<evidence type="ECO:0000259" key="9">
    <source>
        <dbReference type="Pfam" id="PF09816"/>
    </source>
</evidence>
<feature type="domain" description="Transcription elongation factor Eaf N-terminal" evidence="9">
    <location>
        <begin position="15"/>
        <end position="129"/>
    </location>
</feature>
<feature type="region of interest" description="Disordered" evidence="8">
    <location>
        <begin position="125"/>
        <end position="396"/>
    </location>
</feature>
<keyword evidence="3" id="KW-0597">Phosphoprotein</keyword>
<feature type="compositionally biased region" description="Acidic residues" evidence="8">
    <location>
        <begin position="363"/>
        <end position="376"/>
    </location>
</feature>
<organism evidence="10 11">
    <name type="scientific">Tetrapyrgos nigripes</name>
    <dbReference type="NCBI Taxonomy" id="182062"/>
    <lineage>
        <taxon>Eukaryota</taxon>
        <taxon>Fungi</taxon>
        <taxon>Dikarya</taxon>
        <taxon>Basidiomycota</taxon>
        <taxon>Agaricomycotina</taxon>
        <taxon>Agaricomycetes</taxon>
        <taxon>Agaricomycetidae</taxon>
        <taxon>Agaricales</taxon>
        <taxon>Marasmiineae</taxon>
        <taxon>Marasmiaceae</taxon>
        <taxon>Tetrapyrgos</taxon>
    </lineage>
</organism>
<evidence type="ECO:0000256" key="1">
    <source>
        <dbReference type="ARBA" id="ARBA00004123"/>
    </source>
</evidence>
<feature type="compositionally biased region" description="Polar residues" evidence="8">
    <location>
        <begin position="215"/>
        <end position="231"/>
    </location>
</feature>
<dbReference type="PANTHER" id="PTHR15970:SF2">
    <property type="entry name" value="ELL-ASSOCIATED FACTOR EAF"/>
    <property type="match status" value="1"/>
</dbReference>
<comment type="caution">
    <text evidence="10">The sequence shown here is derived from an EMBL/GenBank/DDBJ whole genome shotgun (WGS) entry which is preliminary data.</text>
</comment>
<proteinExistence type="inferred from homology"/>
<evidence type="ECO:0000256" key="5">
    <source>
        <dbReference type="ARBA" id="ARBA00023159"/>
    </source>
</evidence>
<keyword evidence="7" id="KW-0539">Nucleus</keyword>